<dbReference type="AlphaFoldDB" id="A0A7V3ZU16"/>
<accession>A0A7V3ZU16</accession>
<evidence type="ECO:0000313" key="1">
    <source>
        <dbReference type="EMBL" id="HGK63073.1"/>
    </source>
</evidence>
<proteinExistence type="predicted"/>
<comment type="caution">
    <text evidence="1">The sequence shown here is derived from an EMBL/GenBank/DDBJ whole genome shotgun (WGS) entry which is preliminary data.</text>
</comment>
<dbReference type="EMBL" id="DTDR01000018">
    <property type="protein sequence ID" value="HGK63073.1"/>
    <property type="molecule type" value="Genomic_DNA"/>
</dbReference>
<organism evidence="1">
    <name type="scientific">candidate division WOR-3 bacterium</name>
    <dbReference type="NCBI Taxonomy" id="2052148"/>
    <lineage>
        <taxon>Bacteria</taxon>
        <taxon>Bacteria division WOR-3</taxon>
    </lineage>
</organism>
<gene>
    <name evidence="1" type="ORF">ENU74_00510</name>
</gene>
<name>A0A7V3ZU16_UNCW3</name>
<sequence length="180" mass="21031">MIFFIIVNFIFNQQLILNGDFEDSLNYWQLLHGTGYYDTVKVAPFYHPDPDNEVYLYKYDADYIKLFQTVNIPHIYLRFSFSGKLLAKELNPSAPYFAFSSVILEYLDEEANYLGRTMFIYKTPHCSIANNPYQHLIEVTDTLWNDYSINLFEELGNLPGINPFDVKKIRVALFDSTNGC</sequence>
<protein>
    <submittedName>
        <fullName evidence="1">Uncharacterized protein</fullName>
    </submittedName>
</protein>
<reference evidence="1" key="1">
    <citation type="journal article" date="2020" name="mSystems">
        <title>Genome- and Community-Level Interaction Insights into Carbon Utilization and Element Cycling Functions of Hydrothermarchaeota in Hydrothermal Sediment.</title>
        <authorList>
            <person name="Zhou Z."/>
            <person name="Liu Y."/>
            <person name="Xu W."/>
            <person name="Pan J."/>
            <person name="Luo Z.H."/>
            <person name="Li M."/>
        </authorList>
    </citation>
    <scope>NUCLEOTIDE SEQUENCE [LARGE SCALE GENOMIC DNA]</scope>
    <source>
        <strain evidence="1">SpSt-697</strain>
    </source>
</reference>